<evidence type="ECO:0000256" key="2">
    <source>
        <dbReference type="ARBA" id="ARBA00004173"/>
    </source>
</evidence>
<feature type="domain" description="Misato Segment II tubulin-like" evidence="5">
    <location>
        <begin position="2"/>
        <end position="122"/>
    </location>
</feature>
<comment type="subcellular location">
    <subcellularLocation>
        <location evidence="2">Mitochondrion</location>
    </subcellularLocation>
</comment>
<dbReference type="GO" id="GO:0007005">
    <property type="term" value="P:mitochondrion organization"/>
    <property type="evidence" value="ECO:0007669"/>
    <property type="project" value="InterPro"/>
</dbReference>
<keyword evidence="4" id="KW-0496">Mitochondrion</keyword>
<evidence type="ECO:0000313" key="7">
    <source>
        <dbReference type="EMBL" id="TRM69490.1"/>
    </source>
</evidence>
<keyword evidence="8" id="KW-1185">Reference proteome</keyword>
<evidence type="ECO:0000313" key="8">
    <source>
        <dbReference type="Proteomes" id="UP000320762"/>
    </source>
</evidence>
<dbReference type="EMBL" id="VDMD01000001">
    <property type="protein sequence ID" value="TRM69490.1"/>
    <property type="molecule type" value="Genomic_DNA"/>
</dbReference>
<dbReference type="InterPro" id="IPR049942">
    <property type="entry name" value="DML1/Misato"/>
</dbReference>
<evidence type="ECO:0000259" key="5">
    <source>
        <dbReference type="Pfam" id="PF10644"/>
    </source>
</evidence>
<dbReference type="InterPro" id="IPR019605">
    <property type="entry name" value="Misato_II_tubulin-like"/>
</dbReference>
<protein>
    <submittedName>
        <fullName evidence="7">Tubulin domain-containing protein</fullName>
    </submittedName>
</protein>
<dbReference type="AlphaFoldDB" id="A0A550CXG1"/>
<feature type="domain" description="DML1/Misato tubulin" evidence="6">
    <location>
        <begin position="135"/>
        <end position="322"/>
    </location>
</feature>
<dbReference type="Pfam" id="PF14881">
    <property type="entry name" value="Tubulin_3"/>
    <property type="match status" value="1"/>
</dbReference>
<dbReference type="STRING" id="97359.A0A550CXG1"/>
<dbReference type="GO" id="GO:0005739">
    <property type="term" value="C:mitochondrion"/>
    <property type="evidence" value="ECO:0007669"/>
    <property type="project" value="UniProtKB-SubCell"/>
</dbReference>
<comment type="caution">
    <text evidence="7">The sequence shown here is derived from an EMBL/GenBank/DDBJ whole genome shotgun (WGS) entry which is preliminary data.</text>
</comment>
<dbReference type="Gene3D" id="3.40.50.1440">
    <property type="entry name" value="Tubulin/FtsZ, GTPase domain"/>
    <property type="match status" value="1"/>
</dbReference>
<evidence type="ECO:0000256" key="4">
    <source>
        <dbReference type="ARBA" id="ARBA00023128"/>
    </source>
</evidence>
<dbReference type="SUPFAM" id="SSF52490">
    <property type="entry name" value="Tubulin nucleotide-binding domain-like"/>
    <property type="match status" value="1"/>
</dbReference>
<evidence type="ECO:0000256" key="3">
    <source>
        <dbReference type="ARBA" id="ARBA00008507"/>
    </source>
</evidence>
<dbReference type="Proteomes" id="UP000320762">
    <property type="component" value="Unassembled WGS sequence"/>
</dbReference>
<evidence type="ECO:0000259" key="6">
    <source>
        <dbReference type="Pfam" id="PF14881"/>
    </source>
</evidence>
<dbReference type="PANTHER" id="PTHR13391:SF0">
    <property type="entry name" value="PROTEIN MISATO HOMOLOG 1"/>
    <property type="match status" value="1"/>
</dbReference>
<dbReference type="InterPro" id="IPR036525">
    <property type="entry name" value="Tubulin/FtsZ_GTPase_sf"/>
</dbReference>
<proteinExistence type="inferred from homology"/>
<comment type="similarity">
    <text evidence="3">Belongs to the misato family.</text>
</comment>
<dbReference type="PANTHER" id="PTHR13391">
    <property type="entry name" value="MITOCHONDRIAL DISTRIBUTION REGULATOR MISATO"/>
    <property type="match status" value="1"/>
</dbReference>
<evidence type="ECO:0000256" key="1">
    <source>
        <dbReference type="ARBA" id="ARBA00003757"/>
    </source>
</evidence>
<name>A0A550CXG1_9AGAR</name>
<reference evidence="7 8" key="1">
    <citation type="journal article" date="2019" name="New Phytol.">
        <title>Comparative genomics reveals unique wood-decay strategies and fruiting body development in the Schizophyllaceae.</title>
        <authorList>
            <person name="Almasi E."/>
            <person name="Sahu N."/>
            <person name="Krizsan K."/>
            <person name="Balint B."/>
            <person name="Kovacs G.M."/>
            <person name="Kiss B."/>
            <person name="Cseklye J."/>
            <person name="Drula E."/>
            <person name="Henrissat B."/>
            <person name="Nagy I."/>
            <person name="Chovatia M."/>
            <person name="Adam C."/>
            <person name="LaButti K."/>
            <person name="Lipzen A."/>
            <person name="Riley R."/>
            <person name="Grigoriev I.V."/>
            <person name="Nagy L.G."/>
        </authorList>
    </citation>
    <scope>NUCLEOTIDE SEQUENCE [LARGE SCALE GENOMIC DNA]</scope>
    <source>
        <strain evidence="7 8">NL-1724</strain>
    </source>
</reference>
<comment type="function">
    <text evidence="1">Involved in the partitioning of the mitochondrial organelle and mitochondrial DNA (mtDNA) inheritance.</text>
</comment>
<sequence>MKEILYIQAGETANYVGSHFWNTQECYLTDEDESVYDRQISFRDSLAPGNSTLAQNSVSYNPRVLIFDHKSNFGTFAKSNTLSSAYEDCGFSASEGSSLWQGAVEEHKGEPIAQSDYHAHLENDDDELDEESPPYQSGARVRYWADFSRLYFAPHSLQAVPDGHASARSTDGNWGAARDVFARFNEETDVMDASVRVLFEECDNPQGLQVSTDVRRFGGFTHALVVALRDEYPKLPVLDFALLSDAVPPGVDVDDPAGISRALNDAIYLREMKEVASGIIPIQALTALEGSMGLGCSADLSQIYHSSAIISAHAESVTLPLRQRNLNTDLASLIAGLNWRSHTAFAQLGGVLPVSATEDWALGVYNFSIGDQENRVKADTYARVDIVRGFSEASLSVYESWSSRRTLPQIVVNSFRATGYPLPSSFPAIFDPHLVEKPAIADIHSVSSTPSFSSLTTSSAMARIFSRYAAFVERLRKRPSAAAAIDFLDVDDWRELANDLWTLHDNYGGELDDGESDEFGEDEL</sequence>
<gene>
    <name evidence="7" type="ORF">BD626DRAFT_590348</name>
</gene>
<accession>A0A550CXG1</accession>
<dbReference type="Pfam" id="PF10644">
    <property type="entry name" value="Misat_Tub_SegII"/>
    <property type="match status" value="1"/>
</dbReference>
<dbReference type="OrthoDB" id="271881at2759"/>
<dbReference type="InterPro" id="IPR029209">
    <property type="entry name" value="DML1/Misato_tubulin"/>
</dbReference>
<organism evidence="7 8">
    <name type="scientific">Schizophyllum amplum</name>
    <dbReference type="NCBI Taxonomy" id="97359"/>
    <lineage>
        <taxon>Eukaryota</taxon>
        <taxon>Fungi</taxon>
        <taxon>Dikarya</taxon>
        <taxon>Basidiomycota</taxon>
        <taxon>Agaricomycotina</taxon>
        <taxon>Agaricomycetes</taxon>
        <taxon>Agaricomycetidae</taxon>
        <taxon>Agaricales</taxon>
        <taxon>Schizophyllaceae</taxon>
        <taxon>Schizophyllum</taxon>
    </lineage>
</organism>